<dbReference type="OrthoDB" id="4505219at2759"/>
<evidence type="ECO:0008006" key="3">
    <source>
        <dbReference type="Google" id="ProtNLM"/>
    </source>
</evidence>
<proteinExistence type="predicted"/>
<comment type="caution">
    <text evidence="1">The sequence shown here is derived from an EMBL/GenBank/DDBJ whole genome shotgun (WGS) entry which is preliminary data.</text>
</comment>
<sequence>MVHLLDLPDELLLMVIQCLDNDRPEISLNFWNLPRWCSQATKRCKRSQRVQHLHALLLVSRRFHSFVEPFFYRDLRVEEGQNAELYNTLTQNPRLLSHIKSAIINSSTFRRDGYNLLWKSPIQTLTLVKIDNLHPLEYVSQDDRAGNSSIQRLNLMRCSAEIPVLTAILRWPAALKAIHYDVTDQSRRHLPGRSSWNTGLRVPTWPCPSFVQALQSQKATLQEITMTRQFPPEAEEGPQIELCEFGSLSILRITYAFICNWGNSHDAWKSLPPNLETLEVFYDDEDWEIEFFEGWELPGFTDLDWEGAQWLRNLLDRKKTQFSKLSRITIRNPRSDPDNDLDIWPSETDEYMRPWKLPDLISKRCRDAGVELTVLVEEDPPSSIEDYDAIDIL</sequence>
<evidence type="ECO:0000313" key="1">
    <source>
        <dbReference type="EMBL" id="RDW78729.1"/>
    </source>
</evidence>
<gene>
    <name evidence="1" type="ORF">DSM5745_05581</name>
</gene>
<evidence type="ECO:0000313" key="2">
    <source>
        <dbReference type="Proteomes" id="UP000256690"/>
    </source>
</evidence>
<dbReference type="STRING" id="1810919.A0A3D8RXD7"/>
<dbReference type="EMBL" id="PVWQ01000006">
    <property type="protein sequence ID" value="RDW78729.1"/>
    <property type="molecule type" value="Genomic_DNA"/>
</dbReference>
<reference evidence="1 2" key="1">
    <citation type="journal article" date="2018" name="IMA Fungus">
        <title>IMA Genome-F 9: Draft genome sequence of Annulohypoxylon stygium, Aspergillus mulundensis, Berkeleyomyces basicola (syn. Thielaviopsis basicola), Ceratocystis smalleyi, two Cercospora beticola strains, Coleophoma cylindrospora, Fusarium fracticaudum, Phialophora cf. hyalina, and Morchella septimelata.</title>
        <authorList>
            <person name="Wingfield B.D."/>
            <person name="Bills G.F."/>
            <person name="Dong Y."/>
            <person name="Huang W."/>
            <person name="Nel W.J."/>
            <person name="Swalarsk-Parry B.S."/>
            <person name="Vaghefi N."/>
            <person name="Wilken P.M."/>
            <person name="An Z."/>
            <person name="de Beer Z.W."/>
            <person name="De Vos L."/>
            <person name="Chen L."/>
            <person name="Duong T.A."/>
            <person name="Gao Y."/>
            <person name="Hammerbacher A."/>
            <person name="Kikkert J.R."/>
            <person name="Li Y."/>
            <person name="Li H."/>
            <person name="Li K."/>
            <person name="Li Q."/>
            <person name="Liu X."/>
            <person name="Ma X."/>
            <person name="Naidoo K."/>
            <person name="Pethybridge S.J."/>
            <person name="Sun J."/>
            <person name="Steenkamp E.T."/>
            <person name="van der Nest M.A."/>
            <person name="van Wyk S."/>
            <person name="Wingfield M.J."/>
            <person name="Xiong C."/>
            <person name="Yue Q."/>
            <person name="Zhang X."/>
        </authorList>
    </citation>
    <scope>NUCLEOTIDE SEQUENCE [LARGE SCALE GENOMIC DNA]</scope>
    <source>
        <strain evidence="1 2">DSM 5745</strain>
    </source>
</reference>
<keyword evidence="2" id="KW-1185">Reference proteome</keyword>
<dbReference type="AlphaFoldDB" id="A0A3D8RXD7"/>
<organism evidence="1 2">
    <name type="scientific">Aspergillus mulundensis</name>
    <dbReference type="NCBI Taxonomy" id="1810919"/>
    <lineage>
        <taxon>Eukaryota</taxon>
        <taxon>Fungi</taxon>
        <taxon>Dikarya</taxon>
        <taxon>Ascomycota</taxon>
        <taxon>Pezizomycotina</taxon>
        <taxon>Eurotiomycetes</taxon>
        <taxon>Eurotiomycetidae</taxon>
        <taxon>Eurotiales</taxon>
        <taxon>Aspergillaceae</taxon>
        <taxon>Aspergillus</taxon>
        <taxon>Aspergillus subgen. Nidulantes</taxon>
    </lineage>
</organism>
<protein>
    <recommendedName>
        <fullName evidence="3">F-box domain-containing protein</fullName>
    </recommendedName>
</protein>
<dbReference type="RefSeq" id="XP_026603429.1">
    <property type="nucleotide sequence ID" value="XM_026747597.1"/>
</dbReference>
<dbReference type="Proteomes" id="UP000256690">
    <property type="component" value="Unassembled WGS sequence"/>
</dbReference>
<dbReference type="GeneID" id="38115951"/>
<accession>A0A3D8RXD7</accession>
<name>A0A3D8RXD7_9EURO</name>